<feature type="transmembrane region" description="Helical" evidence="1">
    <location>
        <begin position="176"/>
        <end position="199"/>
    </location>
</feature>
<dbReference type="HOGENOM" id="CLU_1265742_0_0_11"/>
<keyword evidence="3" id="KW-1185">Reference proteome</keyword>
<sequence length="218" mass="23080">MVAMETIAIPTVVLILAALWVMLFAWTVTALARDARIRRARAARRSGAAASEVTTSPEPPRPNVLCWFVGALVFGAGLLMIVGGVGQVLETDDHPDPFGAEGSAALADAIGRVIWGAVTVTNGAYVWRGARRRGWLDRLGRLIIIVGYILVGVALDQATQRSMDLWAAGSDGEADAVLGGAMVQYLAWGAPGALLVFIGTKMANEQILMTTDANVRSH</sequence>
<evidence type="ECO:0000313" key="3">
    <source>
        <dbReference type="Proteomes" id="UP000007947"/>
    </source>
</evidence>
<feature type="transmembrane region" description="Helical" evidence="1">
    <location>
        <begin position="64"/>
        <end position="89"/>
    </location>
</feature>
<dbReference type="AlphaFoldDB" id="F5XM43"/>
<organism evidence="2 3">
    <name type="scientific">Microlunatus phosphovorus (strain ATCC 700054 / DSM 10555 / JCM 9379 / NBRC 101784 / NCIMB 13414 / VKM Ac-1990 / NM-1)</name>
    <dbReference type="NCBI Taxonomy" id="1032480"/>
    <lineage>
        <taxon>Bacteria</taxon>
        <taxon>Bacillati</taxon>
        <taxon>Actinomycetota</taxon>
        <taxon>Actinomycetes</taxon>
        <taxon>Propionibacteriales</taxon>
        <taxon>Propionibacteriaceae</taxon>
        <taxon>Microlunatus</taxon>
    </lineage>
</organism>
<keyword evidence="1" id="KW-1133">Transmembrane helix</keyword>
<keyword evidence="1" id="KW-0472">Membrane</keyword>
<feature type="transmembrane region" description="Helical" evidence="1">
    <location>
        <begin position="6"/>
        <end position="32"/>
    </location>
</feature>
<dbReference type="EMBL" id="AP012204">
    <property type="protein sequence ID" value="BAK33922.1"/>
    <property type="molecule type" value="Genomic_DNA"/>
</dbReference>
<dbReference type="STRING" id="1032480.MLP_09080"/>
<dbReference type="KEGG" id="mph:MLP_09080"/>
<dbReference type="eggNOG" id="ENOG50338C6">
    <property type="taxonomic scope" value="Bacteria"/>
</dbReference>
<proteinExistence type="predicted"/>
<name>F5XM43_MICPN</name>
<evidence type="ECO:0000256" key="1">
    <source>
        <dbReference type="SAM" id="Phobius"/>
    </source>
</evidence>
<feature type="transmembrane region" description="Helical" evidence="1">
    <location>
        <begin position="109"/>
        <end position="127"/>
    </location>
</feature>
<keyword evidence="1" id="KW-0812">Transmembrane</keyword>
<protein>
    <submittedName>
        <fullName evidence="2">Uncharacterized protein</fullName>
    </submittedName>
</protein>
<accession>F5XM43</accession>
<gene>
    <name evidence="2" type="ordered locus">MLP_09080</name>
</gene>
<reference evidence="2 3" key="1">
    <citation type="submission" date="2011-05" db="EMBL/GenBank/DDBJ databases">
        <title>Whole genome sequence of Microlunatus phosphovorus NM-1.</title>
        <authorList>
            <person name="Hosoyama A."/>
            <person name="Sasaki K."/>
            <person name="Harada T."/>
            <person name="Igarashi R."/>
            <person name="Kawakoshi A."/>
            <person name="Sasagawa M."/>
            <person name="Fukada J."/>
            <person name="Nakamura S."/>
            <person name="Katano Y."/>
            <person name="Hanada S."/>
            <person name="Kamagata Y."/>
            <person name="Nakamura N."/>
            <person name="Yamazaki S."/>
            <person name="Fujita N."/>
        </authorList>
    </citation>
    <scope>NUCLEOTIDE SEQUENCE [LARGE SCALE GENOMIC DNA]</scope>
    <source>
        <strain evidence="3">ATCC 700054 / DSM 10555 / JCM 9379 / NBRC 101784 / NCIMB 13414 / VKM Ac-1990 / NM-1</strain>
    </source>
</reference>
<dbReference type="Proteomes" id="UP000007947">
    <property type="component" value="Chromosome"/>
</dbReference>
<feature type="transmembrane region" description="Helical" evidence="1">
    <location>
        <begin position="139"/>
        <end position="156"/>
    </location>
</feature>
<evidence type="ECO:0000313" key="2">
    <source>
        <dbReference type="EMBL" id="BAK33922.1"/>
    </source>
</evidence>